<evidence type="ECO:0000256" key="2">
    <source>
        <dbReference type="SAM" id="SignalP"/>
    </source>
</evidence>
<dbReference type="PROSITE" id="PS51257">
    <property type="entry name" value="PROKAR_LIPOPROTEIN"/>
    <property type="match status" value="1"/>
</dbReference>
<feature type="signal peptide" evidence="2">
    <location>
        <begin position="1"/>
        <end position="23"/>
    </location>
</feature>
<evidence type="ECO:0000313" key="4">
    <source>
        <dbReference type="Proteomes" id="UP001228376"/>
    </source>
</evidence>
<dbReference type="EMBL" id="JAROCA020000001">
    <property type="protein sequence ID" value="MDY0405466.1"/>
    <property type="molecule type" value="Genomic_DNA"/>
</dbReference>
<feature type="region of interest" description="Disordered" evidence="1">
    <location>
        <begin position="47"/>
        <end position="75"/>
    </location>
</feature>
<organism evidence="3 4">
    <name type="scientific">Tigheibacillus jepli</name>
    <dbReference type="NCBI Taxonomy" id="3035914"/>
    <lineage>
        <taxon>Bacteria</taxon>
        <taxon>Bacillati</taxon>
        <taxon>Bacillota</taxon>
        <taxon>Bacilli</taxon>
        <taxon>Bacillales</taxon>
        <taxon>Bacillaceae</taxon>
        <taxon>Tigheibacillus</taxon>
    </lineage>
</organism>
<dbReference type="Proteomes" id="UP001228376">
    <property type="component" value="Unassembled WGS sequence"/>
</dbReference>
<protein>
    <submittedName>
        <fullName evidence="3">YhcN/YlaJ family sporulation lipoprotein</fullName>
    </submittedName>
</protein>
<keyword evidence="3" id="KW-0449">Lipoprotein</keyword>
<proteinExistence type="predicted"/>
<dbReference type="RefSeq" id="WP_306065566.1">
    <property type="nucleotide sequence ID" value="NZ_JAROCA020000001.1"/>
</dbReference>
<evidence type="ECO:0000313" key="3">
    <source>
        <dbReference type="EMBL" id="MDY0405466.1"/>
    </source>
</evidence>
<reference evidence="3 4" key="1">
    <citation type="submission" date="2023-10" db="EMBL/GenBank/DDBJ databases">
        <title>179-bfca-hs.</title>
        <authorList>
            <person name="Miliotis G."/>
            <person name="Sengupta P."/>
            <person name="Hameed A."/>
            <person name="Chuvochina M."/>
            <person name="Mcdonagh F."/>
            <person name="Simpson A.C."/>
            <person name="Singh N.K."/>
            <person name="Rekha P.D."/>
            <person name="Raman K."/>
            <person name="Hugenholtz P."/>
            <person name="Venkateswaran K."/>
        </authorList>
    </citation>
    <scope>NUCLEOTIDE SEQUENCE [LARGE SCALE GENOMIC DNA]</scope>
    <source>
        <strain evidence="3 4">179-BFC-A-HS</strain>
    </source>
</reference>
<name>A0ABU5CGQ3_9BACI</name>
<feature type="compositionally biased region" description="Polar residues" evidence="1">
    <location>
        <begin position="48"/>
        <end position="57"/>
    </location>
</feature>
<gene>
    <name evidence="3" type="ORF">P5G51_008695</name>
</gene>
<evidence type="ECO:0000256" key="1">
    <source>
        <dbReference type="SAM" id="MobiDB-lite"/>
    </source>
</evidence>
<dbReference type="InterPro" id="IPR019076">
    <property type="entry name" value="Spore_lipoprot_YhcN/YlaJ-like"/>
</dbReference>
<accession>A0ABU5CGQ3</accession>
<feature type="compositionally biased region" description="Polar residues" evidence="1">
    <location>
        <begin position="64"/>
        <end position="75"/>
    </location>
</feature>
<keyword evidence="2" id="KW-0732">Signal</keyword>
<comment type="caution">
    <text evidence="3">The sequence shown here is derived from an EMBL/GenBank/DDBJ whole genome shotgun (WGS) entry which is preliminary data.</text>
</comment>
<sequence length="185" mass="21300">MRSRITMVVATAVLAAGISGCSANNKQSESEKPMKNDVIHYEKRTDYQKQQNEQNKANGEHTGYEQSKQSRINEDSSGVYSDVFTNKQTVKAQQHLASFKEIKQAQVAAADDRVVVSVMLNKHVKDNVADRIRGEMKQFFPDKKIYIYTDDSHYRRIRNIRSKLTPPLDQVRSRQIIDDLIDMHR</sequence>
<dbReference type="Pfam" id="PF09580">
    <property type="entry name" value="Spore_YhcN_YlaJ"/>
    <property type="match status" value="1"/>
</dbReference>
<feature type="chain" id="PRO_5045490157" evidence="2">
    <location>
        <begin position="24"/>
        <end position="185"/>
    </location>
</feature>
<keyword evidence="4" id="KW-1185">Reference proteome</keyword>